<dbReference type="GO" id="GO:0003677">
    <property type="term" value="F:DNA binding"/>
    <property type="evidence" value="ECO:0007669"/>
    <property type="project" value="UniProtKB-KW"/>
</dbReference>
<dbReference type="Proteomes" id="UP000655589">
    <property type="component" value="Unassembled WGS sequence"/>
</dbReference>
<accession>A0A8H9GCR0</accession>
<dbReference type="InterPro" id="IPR011006">
    <property type="entry name" value="CheY-like_superfamily"/>
</dbReference>
<dbReference type="RefSeq" id="WP_171106428.1">
    <property type="nucleotide sequence ID" value="NZ_BMPT01000001.1"/>
</dbReference>
<dbReference type="SMART" id="SM00448">
    <property type="entry name" value="REC"/>
    <property type="match status" value="1"/>
</dbReference>
<evidence type="ECO:0000313" key="13">
    <source>
        <dbReference type="Proteomes" id="UP000655589"/>
    </source>
</evidence>
<evidence type="ECO:0000256" key="8">
    <source>
        <dbReference type="ARBA" id="ARBA00023163"/>
    </source>
</evidence>
<sequence>MSERARTLVVEDDPAVAVVHRGFVESHPRFVVVGEARTGADALRLAADLRPDLVLLDLHLPDIGGLDVLRRLRLLPGPPVDVVATTAARELESVRQAMAGGVVAYLVKPFTSAALRERLDEVWQRREDLRRAERTLDQDAVDQLLAGPRAAAAPKGLSGRSRVLVQEALVRLCGGAPGAAAGGDVVGSGAGSTRRDGTAGRDASAVRDASAAEVARAVGMSRVSARRYLEHLVSEGLAQVTPRYGTTGRPENRYRPT</sequence>
<keyword evidence="3 10" id="KW-0597">Phosphoprotein</keyword>
<proteinExistence type="predicted"/>
<keyword evidence="2 9" id="KW-0963">Cytoplasm</keyword>
<evidence type="ECO:0000256" key="4">
    <source>
        <dbReference type="ARBA" id="ARBA00023012"/>
    </source>
</evidence>
<keyword evidence="5 9" id="KW-0805">Transcription regulation</keyword>
<dbReference type="PROSITE" id="PS50110">
    <property type="entry name" value="RESPONSE_REGULATORY"/>
    <property type="match status" value="1"/>
</dbReference>
<comment type="subcellular location">
    <subcellularLocation>
        <location evidence="1 9">Cytoplasm</location>
    </subcellularLocation>
</comment>
<keyword evidence="13" id="KW-1185">Reference proteome</keyword>
<feature type="modified residue" description="4-aspartylphosphate" evidence="10">
    <location>
        <position position="57"/>
    </location>
</feature>
<dbReference type="Gene3D" id="3.40.50.2300">
    <property type="match status" value="1"/>
</dbReference>
<keyword evidence="6 9" id="KW-0238">DNA-binding</keyword>
<keyword evidence="4 9" id="KW-0902">Two-component regulatory system</keyword>
<dbReference type="InterPro" id="IPR051271">
    <property type="entry name" value="2C-system_Tx_regulators"/>
</dbReference>
<gene>
    <name evidence="12" type="ORF">GCM10010102_02280</name>
</gene>
<evidence type="ECO:0000256" key="6">
    <source>
        <dbReference type="ARBA" id="ARBA00023125"/>
    </source>
</evidence>
<evidence type="ECO:0000256" key="9">
    <source>
        <dbReference type="PIRNR" id="PIRNR006171"/>
    </source>
</evidence>
<dbReference type="SUPFAM" id="SSF52172">
    <property type="entry name" value="CheY-like"/>
    <property type="match status" value="1"/>
</dbReference>
<dbReference type="PIRSF" id="PIRSF006171">
    <property type="entry name" value="RR_citrat_malat"/>
    <property type="match status" value="1"/>
</dbReference>
<dbReference type="AlphaFoldDB" id="A0A8H9GCR0"/>
<dbReference type="GO" id="GO:0005737">
    <property type="term" value="C:cytoplasm"/>
    <property type="evidence" value="ECO:0007669"/>
    <property type="project" value="UniProtKB-SubCell"/>
</dbReference>
<dbReference type="PANTHER" id="PTHR45526">
    <property type="entry name" value="TRANSCRIPTIONAL REGULATORY PROTEIN DPIA"/>
    <property type="match status" value="1"/>
</dbReference>
<reference evidence="12" key="2">
    <citation type="submission" date="2020-09" db="EMBL/GenBank/DDBJ databases">
        <authorList>
            <person name="Sun Q."/>
            <person name="Ohkuma M."/>
        </authorList>
    </citation>
    <scope>NUCLEOTIDE SEQUENCE</scope>
    <source>
        <strain evidence="12">JCM 3051</strain>
    </source>
</reference>
<evidence type="ECO:0000313" key="12">
    <source>
        <dbReference type="EMBL" id="GGM09970.1"/>
    </source>
</evidence>
<name>A0A8H9GCR0_9MICO</name>
<dbReference type="InterPro" id="IPR001789">
    <property type="entry name" value="Sig_transdc_resp-reg_receiver"/>
</dbReference>
<reference evidence="12" key="1">
    <citation type="journal article" date="2014" name="Int. J. Syst. Evol. Microbiol.">
        <title>Complete genome sequence of Corynebacterium casei LMG S-19264T (=DSM 44701T), isolated from a smear-ripened cheese.</title>
        <authorList>
            <consortium name="US DOE Joint Genome Institute (JGI-PGF)"/>
            <person name="Walter F."/>
            <person name="Albersmeier A."/>
            <person name="Kalinowski J."/>
            <person name="Ruckert C."/>
        </authorList>
    </citation>
    <scope>NUCLEOTIDE SEQUENCE</scope>
    <source>
        <strain evidence="12">JCM 3051</strain>
    </source>
</reference>
<dbReference type="InterPro" id="IPR024187">
    <property type="entry name" value="Sig_transdc_resp-reg_cit/mal"/>
</dbReference>
<evidence type="ECO:0000256" key="7">
    <source>
        <dbReference type="ARBA" id="ARBA00023159"/>
    </source>
</evidence>
<keyword evidence="8 9" id="KW-0804">Transcription</keyword>
<dbReference type="GO" id="GO:0003700">
    <property type="term" value="F:DNA-binding transcription factor activity"/>
    <property type="evidence" value="ECO:0007669"/>
    <property type="project" value="InterPro"/>
</dbReference>
<evidence type="ECO:0000256" key="10">
    <source>
        <dbReference type="PROSITE-ProRule" id="PRU00169"/>
    </source>
</evidence>
<dbReference type="Pfam" id="PF00072">
    <property type="entry name" value="Response_reg"/>
    <property type="match status" value="1"/>
</dbReference>
<dbReference type="EMBL" id="BMPT01000001">
    <property type="protein sequence ID" value="GGM09970.1"/>
    <property type="molecule type" value="Genomic_DNA"/>
</dbReference>
<evidence type="ECO:0000256" key="2">
    <source>
        <dbReference type="ARBA" id="ARBA00022490"/>
    </source>
</evidence>
<keyword evidence="7 9" id="KW-0010">Activator</keyword>
<comment type="caution">
    <text evidence="12">The sequence shown here is derived from an EMBL/GenBank/DDBJ whole genome shotgun (WGS) entry which is preliminary data.</text>
</comment>
<dbReference type="GO" id="GO:0000156">
    <property type="term" value="F:phosphorelay response regulator activity"/>
    <property type="evidence" value="ECO:0007669"/>
    <property type="project" value="TreeGrafter"/>
</dbReference>
<dbReference type="PANTHER" id="PTHR45526:SF1">
    <property type="entry name" value="TRANSCRIPTIONAL REGULATORY PROTEIN DCUR-RELATED"/>
    <property type="match status" value="1"/>
</dbReference>
<evidence type="ECO:0000256" key="1">
    <source>
        <dbReference type="ARBA" id="ARBA00004496"/>
    </source>
</evidence>
<protein>
    <recommendedName>
        <fullName evidence="9">Transcriptional regulatory protein</fullName>
    </recommendedName>
</protein>
<dbReference type="InterPro" id="IPR005471">
    <property type="entry name" value="Tscrpt_reg_IclR_N"/>
</dbReference>
<evidence type="ECO:0000256" key="3">
    <source>
        <dbReference type="ARBA" id="ARBA00022553"/>
    </source>
</evidence>
<dbReference type="Pfam" id="PF09339">
    <property type="entry name" value="HTH_IclR"/>
    <property type="match status" value="1"/>
</dbReference>
<organism evidence="12 13">
    <name type="scientific">Promicromonospora citrea</name>
    <dbReference type="NCBI Taxonomy" id="43677"/>
    <lineage>
        <taxon>Bacteria</taxon>
        <taxon>Bacillati</taxon>
        <taxon>Actinomycetota</taxon>
        <taxon>Actinomycetes</taxon>
        <taxon>Micrococcales</taxon>
        <taxon>Promicromonosporaceae</taxon>
        <taxon>Promicromonospora</taxon>
    </lineage>
</organism>
<evidence type="ECO:0000259" key="11">
    <source>
        <dbReference type="PROSITE" id="PS50110"/>
    </source>
</evidence>
<feature type="domain" description="Response regulatory" evidence="11">
    <location>
        <begin position="6"/>
        <end position="123"/>
    </location>
</feature>
<evidence type="ECO:0000256" key="5">
    <source>
        <dbReference type="ARBA" id="ARBA00023015"/>
    </source>
</evidence>